<evidence type="ECO:0000256" key="1">
    <source>
        <dbReference type="ARBA" id="ARBA00022729"/>
    </source>
</evidence>
<feature type="domain" description="M23ase beta-sheet core" evidence="2">
    <location>
        <begin position="299"/>
        <end position="395"/>
    </location>
</feature>
<name>A0ABV7CIE9_9GAMM</name>
<dbReference type="PROSITE" id="PS51257">
    <property type="entry name" value="PROKAR_LIPOPROTEIN"/>
    <property type="match status" value="1"/>
</dbReference>
<dbReference type="PANTHER" id="PTHR21666">
    <property type="entry name" value="PEPTIDASE-RELATED"/>
    <property type="match status" value="1"/>
</dbReference>
<dbReference type="Proteomes" id="UP001595453">
    <property type="component" value="Unassembled WGS sequence"/>
</dbReference>
<proteinExistence type="predicted"/>
<dbReference type="PANTHER" id="PTHR21666:SF289">
    <property type="entry name" value="L-ALA--D-GLU ENDOPEPTIDASE"/>
    <property type="match status" value="1"/>
</dbReference>
<dbReference type="Pfam" id="PF01551">
    <property type="entry name" value="Peptidase_M23"/>
    <property type="match status" value="1"/>
</dbReference>
<organism evidence="3 4">
    <name type="scientific">Pseudoalteromonas fenneropenaei</name>
    <dbReference type="NCBI Taxonomy" id="1737459"/>
    <lineage>
        <taxon>Bacteria</taxon>
        <taxon>Pseudomonadati</taxon>
        <taxon>Pseudomonadota</taxon>
        <taxon>Gammaproteobacteria</taxon>
        <taxon>Alteromonadales</taxon>
        <taxon>Pseudoalteromonadaceae</taxon>
        <taxon>Pseudoalteromonas</taxon>
    </lineage>
</organism>
<keyword evidence="1" id="KW-0732">Signal</keyword>
<dbReference type="EMBL" id="JBHRSD010000011">
    <property type="protein sequence ID" value="MFC3032288.1"/>
    <property type="molecule type" value="Genomic_DNA"/>
</dbReference>
<dbReference type="RefSeq" id="WP_377122581.1">
    <property type="nucleotide sequence ID" value="NZ_JBHRSD010000011.1"/>
</dbReference>
<dbReference type="InterPro" id="IPR016047">
    <property type="entry name" value="M23ase_b-sheet_dom"/>
</dbReference>
<protein>
    <submittedName>
        <fullName evidence="3">M23 family metallopeptidase</fullName>
        <ecNumber evidence="3">3.4.24.-</ecNumber>
    </submittedName>
</protein>
<evidence type="ECO:0000313" key="3">
    <source>
        <dbReference type="EMBL" id="MFC3032288.1"/>
    </source>
</evidence>
<reference evidence="4" key="1">
    <citation type="journal article" date="2019" name="Int. J. Syst. Evol. Microbiol.">
        <title>The Global Catalogue of Microorganisms (GCM) 10K type strain sequencing project: providing services to taxonomists for standard genome sequencing and annotation.</title>
        <authorList>
            <consortium name="The Broad Institute Genomics Platform"/>
            <consortium name="The Broad Institute Genome Sequencing Center for Infectious Disease"/>
            <person name="Wu L."/>
            <person name="Ma J."/>
        </authorList>
    </citation>
    <scope>NUCLEOTIDE SEQUENCE [LARGE SCALE GENOMIC DNA]</scope>
    <source>
        <strain evidence="4">KCTC 42730</strain>
    </source>
</reference>
<dbReference type="InterPro" id="IPR050570">
    <property type="entry name" value="Cell_wall_metabolism_enzyme"/>
</dbReference>
<keyword evidence="3" id="KW-0378">Hydrolase</keyword>
<sequence length="443" mass="49157">MDNLRVYFGSLQHAELTIACVLAVSLFGCTPTAENTALMAQTPAPCSVQHQTTDEPQLDDMAPQLPAAETVRPLTSEQWVLKSGQTFSHLLQPLALSEQELLRLAELLSPYLAPEKMPAGQTFTVKKQQQVIQSICTELSFSQYGCLQPSEQGWQLELQDFTLTNAQTVKQFRIDESLFRAASKADVPLAVSNQALIVLSHFIDFQRDIREGDEVTVVYEETQRNDGSRQSGQLQAITFAGKQHQLQLYYFDKLQGGGAFYHQDGRLAQSFLLKTPIEGARLSSKFGKRHHPVLGYTRVHKGLDFSAPVGTPIMAAGAGKVVHASKMGSFGNMVKLEHGNGYTTLYAHLKGFAKGIKVGTQVKQGQVIGYLGNTGLSQARHLHYEIHRDNKAINPLDMKRPSHIKLPDTHMARFAKVRNELNSLKKEVRIAAQQKLPEELQAE</sequence>
<dbReference type="Gene3D" id="3.10.450.350">
    <property type="match status" value="1"/>
</dbReference>
<accession>A0ABV7CIE9</accession>
<dbReference type="InterPro" id="IPR011055">
    <property type="entry name" value="Dup_hybrid_motif"/>
</dbReference>
<evidence type="ECO:0000313" key="4">
    <source>
        <dbReference type="Proteomes" id="UP001595453"/>
    </source>
</evidence>
<gene>
    <name evidence="3" type="ORF">ACFOEE_07145</name>
</gene>
<keyword evidence="4" id="KW-1185">Reference proteome</keyword>
<evidence type="ECO:0000259" key="2">
    <source>
        <dbReference type="Pfam" id="PF01551"/>
    </source>
</evidence>
<dbReference type="EC" id="3.4.24.-" evidence="3"/>
<dbReference type="SUPFAM" id="SSF51261">
    <property type="entry name" value="Duplicated hybrid motif"/>
    <property type="match status" value="1"/>
</dbReference>
<dbReference type="Gene3D" id="2.70.70.10">
    <property type="entry name" value="Glucose Permease (Domain IIA)"/>
    <property type="match status" value="1"/>
</dbReference>
<dbReference type="GO" id="GO:0016787">
    <property type="term" value="F:hydrolase activity"/>
    <property type="evidence" value="ECO:0007669"/>
    <property type="project" value="UniProtKB-KW"/>
</dbReference>
<comment type="caution">
    <text evidence="3">The sequence shown here is derived from an EMBL/GenBank/DDBJ whole genome shotgun (WGS) entry which is preliminary data.</text>
</comment>
<dbReference type="CDD" id="cd12797">
    <property type="entry name" value="M23_peptidase"/>
    <property type="match status" value="1"/>
</dbReference>